<dbReference type="Gene3D" id="3.30.9.10">
    <property type="entry name" value="D-Amino Acid Oxidase, subunit A, domain 2"/>
    <property type="match status" value="1"/>
</dbReference>
<gene>
    <name evidence="3" type="ORF">PPN31114_00065</name>
</gene>
<dbReference type="SUPFAM" id="SSF54373">
    <property type="entry name" value="FAD-linked reductases, C-terminal domain"/>
    <property type="match status" value="1"/>
</dbReference>
<proteinExistence type="predicted"/>
<dbReference type="GeneID" id="300402148"/>
<dbReference type="Proteomes" id="UP000366945">
    <property type="component" value="Unassembled WGS sequence"/>
</dbReference>
<accession>A0A5E4RED3</accession>
<dbReference type="RefSeq" id="WP_150677546.1">
    <property type="nucleotide sequence ID" value="NZ_CABPSK010000001.1"/>
</dbReference>
<dbReference type="AlphaFoldDB" id="A0A5E4RED3"/>
<name>A0A5E4RED3_9BURK</name>
<organism evidence="3 4">
    <name type="scientific">Pandoraea pneumonica</name>
    <dbReference type="NCBI Taxonomy" id="2508299"/>
    <lineage>
        <taxon>Bacteria</taxon>
        <taxon>Pseudomonadati</taxon>
        <taxon>Pseudomonadota</taxon>
        <taxon>Betaproteobacteria</taxon>
        <taxon>Burkholderiales</taxon>
        <taxon>Burkholderiaceae</taxon>
        <taxon>Pandoraea</taxon>
    </lineage>
</organism>
<feature type="domain" description="FAD dependent oxidoreductase" evidence="2">
    <location>
        <begin position="8"/>
        <end position="353"/>
    </location>
</feature>
<protein>
    <submittedName>
        <fullName evidence="3">FAD-dependent oxidoreductase</fullName>
    </submittedName>
</protein>
<keyword evidence="4" id="KW-1185">Reference proteome</keyword>
<dbReference type="PANTHER" id="PTHR13847">
    <property type="entry name" value="SARCOSINE DEHYDROGENASE-RELATED"/>
    <property type="match status" value="1"/>
</dbReference>
<dbReference type="Gene3D" id="3.50.50.60">
    <property type="entry name" value="FAD/NAD(P)-binding domain"/>
    <property type="match status" value="1"/>
</dbReference>
<evidence type="ECO:0000313" key="4">
    <source>
        <dbReference type="Proteomes" id="UP000366945"/>
    </source>
</evidence>
<evidence type="ECO:0000313" key="3">
    <source>
        <dbReference type="EMBL" id="VVD60388.1"/>
    </source>
</evidence>
<dbReference type="InterPro" id="IPR006076">
    <property type="entry name" value="FAD-dep_OxRdtase"/>
</dbReference>
<dbReference type="EMBL" id="CABPSK010000001">
    <property type="protein sequence ID" value="VVD60388.1"/>
    <property type="molecule type" value="Genomic_DNA"/>
</dbReference>
<sequence length="381" mass="40568">MSDTLHYDVVVAGGGLVGASAARALAERGLRVALFERRYCGAQASGVNYGGVRCQGRPEEQLPLAMRARRLWDRLPELIGIDGEFVRSGHLRLARRESDLEPLDAWSAMARTHGLETEVLRGADFRNRFPWLGDGAVGGSLCLSDGHANPRLVSPAFARAARALGADVHERTPITAIAHDGVRFQLTAQPFEGDALRVSADWLLNTSGAWANHIAGTFGERVPMHAIYPNMWVTEPLPKCIGHNLGVYGGGVYARQVERGNCVIGGGRGTGNGEYAQPSADTTRAVMREACSLVPALRNALLIRTWSGVEGETPDNNPIIGASGTTPRLLHAFGFSGGGFLLAPGVGEVLADLVTQGETVTPLDAFSIDRFSQVPSNTALA</sequence>
<dbReference type="GO" id="GO:0005737">
    <property type="term" value="C:cytoplasm"/>
    <property type="evidence" value="ECO:0007669"/>
    <property type="project" value="TreeGrafter"/>
</dbReference>
<dbReference type="PANTHER" id="PTHR13847:SF289">
    <property type="entry name" value="GLYCINE OXIDASE"/>
    <property type="match status" value="1"/>
</dbReference>
<evidence type="ECO:0000259" key="2">
    <source>
        <dbReference type="Pfam" id="PF01266"/>
    </source>
</evidence>
<dbReference type="SUPFAM" id="SSF51905">
    <property type="entry name" value="FAD/NAD(P)-binding domain"/>
    <property type="match status" value="1"/>
</dbReference>
<dbReference type="InterPro" id="IPR036188">
    <property type="entry name" value="FAD/NAD-bd_sf"/>
</dbReference>
<dbReference type="Pfam" id="PF01266">
    <property type="entry name" value="DAO"/>
    <property type="match status" value="1"/>
</dbReference>
<dbReference type="OrthoDB" id="8673905at2"/>
<reference evidence="3 4" key="1">
    <citation type="submission" date="2019-08" db="EMBL/GenBank/DDBJ databases">
        <authorList>
            <person name="Peeters C."/>
        </authorList>
    </citation>
    <scope>NUCLEOTIDE SEQUENCE [LARGE SCALE GENOMIC DNA]</scope>
    <source>
        <strain evidence="3 4">LMG 31114</strain>
    </source>
</reference>
<keyword evidence="1" id="KW-0560">Oxidoreductase</keyword>
<evidence type="ECO:0000256" key="1">
    <source>
        <dbReference type="ARBA" id="ARBA00023002"/>
    </source>
</evidence>
<dbReference type="GO" id="GO:0016491">
    <property type="term" value="F:oxidoreductase activity"/>
    <property type="evidence" value="ECO:0007669"/>
    <property type="project" value="UniProtKB-KW"/>
</dbReference>